<dbReference type="InterPro" id="IPR003841">
    <property type="entry name" value="Na/Pi_transpt"/>
</dbReference>
<organism evidence="8 9">
    <name type="scientific">Tegillarca granosa</name>
    <name type="common">Malaysian cockle</name>
    <name type="synonym">Anadara granosa</name>
    <dbReference type="NCBI Taxonomy" id="220873"/>
    <lineage>
        <taxon>Eukaryota</taxon>
        <taxon>Metazoa</taxon>
        <taxon>Spiralia</taxon>
        <taxon>Lophotrochozoa</taxon>
        <taxon>Mollusca</taxon>
        <taxon>Bivalvia</taxon>
        <taxon>Autobranchia</taxon>
        <taxon>Pteriomorphia</taxon>
        <taxon>Arcoida</taxon>
        <taxon>Arcoidea</taxon>
        <taxon>Arcidae</taxon>
        <taxon>Tegillarca</taxon>
    </lineage>
</organism>
<feature type="transmembrane region" description="Helical" evidence="7">
    <location>
        <begin position="166"/>
        <end position="185"/>
    </location>
</feature>
<evidence type="ECO:0000256" key="6">
    <source>
        <dbReference type="ARBA" id="ARBA00023136"/>
    </source>
</evidence>
<evidence type="ECO:0000256" key="4">
    <source>
        <dbReference type="ARBA" id="ARBA00022692"/>
    </source>
</evidence>
<keyword evidence="9" id="KW-1185">Reference proteome</keyword>
<dbReference type="NCBIfam" id="NF037997">
    <property type="entry name" value="Na_Pi_symport"/>
    <property type="match status" value="1"/>
</dbReference>
<proteinExistence type="inferred from homology"/>
<evidence type="ECO:0000313" key="8">
    <source>
        <dbReference type="EMBL" id="KAJ8309277.1"/>
    </source>
</evidence>
<keyword evidence="6 7" id="KW-0472">Membrane</keyword>
<keyword evidence="3" id="KW-1003">Cell membrane</keyword>
<evidence type="ECO:0000256" key="1">
    <source>
        <dbReference type="ARBA" id="ARBA00004424"/>
    </source>
</evidence>
<comment type="subcellular location">
    <subcellularLocation>
        <location evidence="1">Apical cell membrane</location>
        <topology evidence="1">Multi-pass membrane protein</topology>
    </subcellularLocation>
</comment>
<dbReference type="Pfam" id="PF02690">
    <property type="entry name" value="Na_Pi_cotrans"/>
    <property type="match status" value="1"/>
</dbReference>
<feature type="transmembrane region" description="Helical" evidence="7">
    <location>
        <begin position="118"/>
        <end position="146"/>
    </location>
</feature>
<keyword evidence="5 7" id="KW-1133">Transmembrane helix</keyword>
<feature type="transmembrane region" description="Helical" evidence="7">
    <location>
        <begin position="237"/>
        <end position="258"/>
    </location>
</feature>
<comment type="similarity">
    <text evidence="2">Belongs to the SLC34A transporter family.</text>
</comment>
<name>A0ABQ9EVT6_TEGGR</name>
<dbReference type="EMBL" id="JARBDR010000657">
    <property type="protein sequence ID" value="KAJ8309277.1"/>
    <property type="molecule type" value="Genomic_DNA"/>
</dbReference>
<dbReference type="PANTHER" id="PTHR10010">
    <property type="entry name" value="SOLUTE CARRIER FAMILY 34 SODIUM PHOSPHATE , MEMBER 2-RELATED"/>
    <property type="match status" value="1"/>
</dbReference>
<feature type="transmembrane region" description="Helical" evidence="7">
    <location>
        <begin position="303"/>
        <end position="325"/>
    </location>
</feature>
<dbReference type="PANTHER" id="PTHR10010:SF46">
    <property type="entry name" value="SODIUM-DEPENDENT PHOSPHATE TRANSPORT PROTEIN 2B"/>
    <property type="match status" value="1"/>
</dbReference>
<feature type="transmembrane region" description="Helical" evidence="7">
    <location>
        <begin position="278"/>
        <end position="297"/>
    </location>
</feature>
<evidence type="ECO:0000256" key="3">
    <source>
        <dbReference type="ARBA" id="ARBA00022475"/>
    </source>
</evidence>
<evidence type="ECO:0000256" key="2">
    <source>
        <dbReference type="ARBA" id="ARBA00005808"/>
    </source>
</evidence>
<evidence type="ECO:0000313" key="9">
    <source>
        <dbReference type="Proteomes" id="UP001217089"/>
    </source>
</evidence>
<reference evidence="8 9" key="1">
    <citation type="submission" date="2022-12" db="EMBL/GenBank/DDBJ databases">
        <title>Chromosome-level genome of Tegillarca granosa.</title>
        <authorList>
            <person name="Kim J."/>
        </authorList>
    </citation>
    <scope>NUCLEOTIDE SEQUENCE [LARGE SCALE GENOMIC DNA]</scope>
    <source>
        <strain evidence="8">Teg-2019</strain>
        <tissue evidence="8">Adductor muscle</tissue>
    </source>
</reference>
<evidence type="ECO:0000256" key="7">
    <source>
        <dbReference type="SAM" id="Phobius"/>
    </source>
</evidence>
<accession>A0ABQ9EVT6</accession>
<comment type="caution">
    <text evidence="8">The sequence shown here is derived from an EMBL/GenBank/DDBJ whole genome shotgun (WGS) entry which is preliminary data.</text>
</comment>
<keyword evidence="4 7" id="KW-0812">Transmembrane</keyword>
<protein>
    <submittedName>
        <fullName evidence="8">Uncharacterized protein</fullName>
    </submittedName>
</protein>
<evidence type="ECO:0000256" key="5">
    <source>
        <dbReference type="ARBA" id="ARBA00022989"/>
    </source>
</evidence>
<gene>
    <name evidence="8" type="ORF">KUTeg_014151</name>
</gene>
<sequence length="392" mass="43817">MITVKVKTKRYLYRLSQLIVESLPLQQYKDGKKDLLKVITKPFTTKIVEVDSKGIQKVAQGEDIESLLKTCCKKVTYETNVTDSNTNIATLKNVTEIKGCQPCKYDYIFQDTGLDDSIIGIILLIISLVLLCICLFAIVKILNSLLKGNIRKGIKRFVNAEFPGKCSYFTGYVAIIVGCGLTILVQSSSIFTSTMTPLVGVGVIGLDRMYPLTLGANIGTTTTGILASLATSDITHALQVAFCHLFFNISGILLFYPIPFLRFPIPLAKFLGNETAKYRWFAIFYLILMFFLLPLFVFGLSMAGWYVLLAVGGPIVLLGIIITIIKTIQHKRPKSLPVFLQNWKFLPICCRSLEPIDNIFQKLCGCCKCCRHEKIPVKKEPVEALDLEFTHL</sequence>
<dbReference type="Proteomes" id="UP001217089">
    <property type="component" value="Unassembled WGS sequence"/>
</dbReference>